<keyword evidence="5" id="KW-1185">Reference proteome</keyword>
<reference evidence="4 5" key="1">
    <citation type="submission" date="2022-08" db="EMBL/GenBank/DDBJ databases">
        <title>Bacterial and archaeal communities from various locations to study Microbial Dark Matter (Phase II).</title>
        <authorList>
            <person name="Stepanauskas R."/>
        </authorList>
    </citation>
    <scope>NUCLEOTIDE SEQUENCE [LARGE SCALE GENOMIC DNA]</scope>
    <source>
        <strain evidence="4 5">PD1</strain>
    </source>
</reference>
<accession>A0ABT2EMB9</accession>
<feature type="transmembrane region" description="Helical" evidence="1">
    <location>
        <begin position="349"/>
        <end position="371"/>
    </location>
</feature>
<feature type="transmembrane region" description="Helical" evidence="1">
    <location>
        <begin position="151"/>
        <end position="174"/>
    </location>
</feature>
<evidence type="ECO:0000256" key="1">
    <source>
        <dbReference type="SAM" id="Phobius"/>
    </source>
</evidence>
<dbReference type="InterPro" id="IPR046711">
    <property type="entry name" value="DUF6784"/>
</dbReference>
<name>A0ABT2EMB9_9BACT</name>
<keyword evidence="1" id="KW-0812">Transmembrane</keyword>
<dbReference type="Pfam" id="PF20581">
    <property type="entry name" value="DUF6785"/>
    <property type="match status" value="1"/>
</dbReference>
<feature type="transmembrane region" description="Helical" evidence="1">
    <location>
        <begin position="593"/>
        <end position="614"/>
    </location>
</feature>
<comment type="caution">
    <text evidence="4">The sequence shown here is derived from an EMBL/GenBank/DDBJ whole genome shotgun (WGS) entry which is preliminary data.</text>
</comment>
<protein>
    <submittedName>
        <fullName evidence="4">Uncharacterized protein</fullName>
    </submittedName>
</protein>
<keyword evidence="1" id="KW-1133">Transmembrane helix</keyword>
<feature type="domain" description="DUF6785" evidence="3">
    <location>
        <begin position="15"/>
        <end position="485"/>
    </location>
</feature>
<feature type="transmembrane region" description="Helical" evidence="1">
    <location>
        <begin position="212"/>
        <end position="233"/>
    </location>
</feature>
<feature type="transmembrane region" description="Helical" evidence="1">
    <location>
        <begin position="465"/>
        <end position="485"/>
    </location>
</feature>
<dbReference type="InterPro" id="IPR046712">
    <property type="entry name" value="DUF6785"/>
</dbReference>
<dbReference type="Proteomes" id="UP001204798">
    <property type="component" value="Unassembled WGS sequence"/>
</dbReference>
<gene>
    <name evidence="4" type="ORF">M2350_000485</name>
</gene>
<feature type="transmembrane region" description="Helical" evidence="1">
    <location>
        <begin position="12"/>
        <end position="30"/>
    </location>
</feature>
<evidence type="ECO:0000259" key="2">
    <source>
        <dbReference type="Pfam" id="PF20580"/>
    </source>
</evidence>
<feature type="transmembrane region" description="Helical" evidence="1">
    <location>
        <begin position="78"/>
        <end position="101"/>
    </location>
</feature>
<keyword evidence="1" id="KW-0472">Membrane</keyword>
<feature type="transmembrane region" description="Helical" evidence="1">
    <location>
        <begin position="264"/>
        <end position="290"/>
    </location>
</feature>
<sequence length="624" mass="69928">MQETLQVTALRWRWVGLFGLALSFLLLWLTPTNDYFVQGTWMGGNHLPPAVVSLLLLLAWGLNPLLRFFGRQWSAAELTLLTAILLATSGLASSGLMRHLIPLLAAPRYFARLSPEWLPQDLPSWLILNEVNAVRAFYEGTSLSVGEWIQAWLPSLLCWGALVLLLWGGCWMLTEPLWRQWAQRERFTFPIPTLLHHCLAPSLATDLRRSRAFWASVMLSAILHGINLANAFLPSVPSIPLRVSLSPHLTSLPWSALSPLELHIYPSAIGMSFLIAGDVAMGFALFYWLAKVQRLVAAWLGWQPSLSFGRTLPTFLVAQQMGATVAFAVSIAQKFVKLAAADLKVRRQLFGWLICLLGVVLWSWLVGIPLLLSVAIALGYFVLATVIAWAVTNGGLLFVQTTFLPAEFVLLWRGTEGLTARASVTLALQQWSLMFNFREHPLPHLLHGVHLAHLTGAPLLPLRCWQIIALVLGSLMAGISFLSLVRRVGALRLRPFDFFQLPQSVLRIAHAWHDQPSPPQWGQLFWLGVGALLWEGVLRLRHLCQWLPHPIGWLFAESYAAQMFWLSFALGALTKMLVTRYGGLATYQRLRPFFFGMVIGDTWMATVGILLAWWTPIRYAVLPT</sequence>
<evidence type="ECO:0000313" key="5">
    <source>
        <dbReference type="Proteomes" id="UP001204798"/>
    </source>
</evidence>
<evidence type="ECO:0000313" key="4">
    <source>
        <dbReference type="EMBL" id="MCS3918088.1"/>
    </source>
</evidence>
<feature type="transmembrane region" description="Helical" evidence="1">
    <location>
        <begin position="378"/>
        <end position="399"/>
    </location>
</feature>
<feature type="transmembrane region" description="Helical" evidence="1">
    <location>
        <begin position="50"/>
        <end position="66"/>
    </location>
</feature>
<dbReference type="EMBL" id="JANUCP010000001">
    <property type="protein sequence ID" value="MCS3918088.1"/>
    <property type="molecule type" value="Genomic_DNA"/>
</dbReference>
<feature type="domain" description="DUF6784" evidence="2">
    <location>
        <begin position="525"/>
        <end position="619"/>
    </location>
</feature>
<organism evidence="4 5">
    <name type="scientific">Candidatus Fervidibacter sacchari</name>
    <dbReference type="NCBI Taxonomy" id="1448929"/>
    <lineage>
        <taxon>Bacteria</taxon>
        <taxon>Candidatus Fervidibacterota</taxon>
        <taxon>Candidatus Fervidibacter</taxon>
    </lineage>
</organism>
<dbReference type="Pfam" id="PF20580">
    <property type="entry name" value="DUF6784"/>
    <property type="match status" value="1"/>
</dbReference>
<evidence type="ECO:0000259" key="3">
    <source>
        <dbReference type="Pfam" id="PF20581"/>
    </source>
</evidence>
<dbReference type="RefSeq" id="WP_259093437.1">
    <property type="nucleotide sequence ID" value="NZ_CP130454.1"/>
</dbReference>
<proteinExistence type="predicted"/>